<dbReference type="OMA" id="CSRKANE"/>
<dbReference type="OrthoDB" id="1844152at2759"/>
<keyword evidence="10" id="KW-0256">Endoplasmic reticulum</keyword>
<keyword evidence="12 30" id="KW-1133">Transmembrane helix</keyword>
<dbReference type="GO" id="GO:0020037">
    <property type="term" value="F:heme binding"/>
    <property type="evidence" value="ECO:0000318"/>
    <property type="project" value="GO_Central"/>
</dbReference>
<dbReference type="Gene3D" id="1.10.630.10">
    <property type="entry name" value="Cytochrome P450"/>
    <property type="match status" value="1"/>
</dbReference>
<dbReference type="KEGG" id="bfo:118422903"/>
<evidence type="ECO:0000256" key="30">
    <source>
        <dbReference type="SAM" id="Phobius"/>
    </source>
</evidence>
<keyword evidence="8 27" id="KW-0479">Metal-binding</keyword>
<comment type="catalytic activity">
    <reaction evidence="21">
        <text>N-[(5Z,8Z,11Z,14Z)-eicosatetraenoyl]-serotonin + reduced [NADPH--hemoprotein reductase] + O2 = 2-oxo-N-[(5Z,8Z,11Z,14Z)-eicosatetraenoyl]-serotonin + oxidized [NADPH--hemoprotein reductase] + H2O + H(+)</text>
        <dbReference type="Rhea" id="RHEA:50296"/>
        <dbReference type="Rhea" id="RHEA-COMP:11964"/>
        <dbReference type="Rhea" id="RHEA-COMP:11965"/>
        <dbReference type="ChEBI" id="CHEBI:15377"/>
        <dbReference type="ChEBI" id="CHEBI:15378"/>
        <dbReference type="ChEBI" id="CHEBI:15379"/>
        <dbReference type="ChEBI" id="CHEBI:57618"/>
        <dbReference type="ChEBI" id="CHEBI:58210"/>
        <dbReference type="ChEBI" id="CHEBI:132255"/>
        <dbReference type="ChEBI" id="CHEBI:132256"/>
    </reaction>
    <physiologicalReaction direction="left-to-right" evidence="21">
        <dbReference type="Rhea" id="RHEA:50297"/>
    </physiologicalReaction>
</comment>
<evidence type="ECO:0000256" key="2">
    <source>
        <dbReference type="ARBA" id="ARBA00004154"/>
    </source>
</evidence>
<dbReference type="InterPro" id="IPR002401">
    <property type="entry name" value="Cyt_P450_E_grp-I"/>
</dbReference>
<dbReference type="PANTHER" id="PTHR24300:SF397">
    <property type="entry name" value="CYTOCHROME P450 2U1"/>
    <property type="match status" value="1"/>
</dbReference>
<evidence type="ECO:0000256" key="4">
    <source>
        <dbReference type="ARBA" id="ARBA00004477"/>
    </source>
</evidence>
<dbReference type="PRINTS" id="PR00385">
    <property type="entry name" value="P450"/>
</dbReference>
<evidence type="ECO:0000256" key="7">
    <source>
        <dbReference type="ARBA" id="ARBA00022692"/>
    </source>
</evidence>
<evidence type="ECO:0000256" key="17">
    <source>
        <dbReference type="ARBA" id="ARBA00023128"/>
    </source>
</evidence>
<evidence type="ECO:0000256" key="18">
    <source>
        <dbReference type="ARBA" id="ARBA00023136"/>
    </source>
</evidence>
<keyword evidence="29" id="KW-0175">Coiled coil</keyword>
<evidence type="ECO:0000256" key="12">
    <source>
        <dbReference type="ARBA" id="ARBA00022989"/>
    </source>
</evidence>
<dbReference type="GO" id="GO:0008202">
    <property type="term" value="P:steroid metabolic process"/>
    <property type="evidence" value="ECO:0000318"/>
    <property type="project" value="GO_Central"/>
</dbReference>
<evidence type="ECO:0000256" key="27">
    <source>
        <dbReference type="PIRSR" id="PIRSR602401-1"/>
    </source>
</evidence>
<dbReference type="GO" id="GO:0006082">
    <property type="term" value="P:organic acid metabolic process"/>
    <property type="evidence" value="ECO:0000318"/>
    <property type="project" value="GO_Central"/>
</dbReference>
<feature type="binding site" description="axial binding residue" evidence="27">
    <location>
        <position position="445"/>
    </location>
    <ligand>
        <name>heme</name>
        <dbReference type="ChEBI" id="CHEBI:30413"/>
    </ligand>
    <ligandPart>
        <name>Fe</name>
        <dbReference type="ChEBI" id="CHEBI:18248"/>
    </ligandPart>
</feature>
<keyword evidence="15 28" id="KW-0503">Monooxygenase</keyword>
<comment type="catalytic activity">
    <reaction evidence="19">
        <text>(5Z,8Z,11Z,14Z)-eicosatetraenoate + reduced [NADPH--hemoprotein reductase] + O2 = 19-hydroxy-(5Z,8Z,11Z,14Z)-eicosatetraenoate + oxidized [NADPH--hemoprotein reductase] + H2O + H(+)</text>
        <dbReference type="Rhea" id="RHEA:39759"/>
        <dbReference type="Rhea" id="RHEA-COMP:11964"/>
        <dbReference type="Rhea" id="RHEA-COMP:11965"/>
        <dbReference type="ChEBI" id="CHEBI:15377"/>
        <dbReference type="ChEBI" id="CHEBI:15378"/>
        <dbReference type="ChEBI" id="CHEBI:15379"/>
        <dbReference type="ChEBI" id="CHEBI:32395"/>
        <dbReference type="ChEBI" id="CHEBI:57618"/>
        <dbReference type="ChEBI" id="CHEBI:58210"/>
        <dbReference type="ChEBI" id="CHEBI:76627"/>
    </reaction>
    <physiologicalReaction direction="left-to-right" evidence="19">
        <dbReference type="Rhea" id="RHEA:39760"/>
    </physiologicalReaction>
</comment>
<name>A0A9J7N1P5_BRAFL</name>
<accession>A0A9J7N1P5</accession>
<evidence type="ECO:0000256" key="15">
    <source>
        <dbReference type="ARBA" id="ARBA00023033"/>
    </source>
</evidence>
<evidence type="ECO:0000313" key="31">
    <source>
        <dbReference type="Proteomes" id="UP000001554"/>
    </source>
</evidence>
<keyword evidence="6 27" id="KW-0349">Heme</keyword>
<dbReference type="GO" id="GO:0008395">
    <property type="term" value="F:steroid hydroxylase activity"/>
    <property type="evidence" value="ECO:0000318"/>
    <property type="project" value="GO_Central"/>
</dbReference>
<evidence type="ECO:0000256" key="6">
    <source>
        <dbReference type="ARBA" id="ARBA00022617"/>
    </source>
</evidence>
<dbReference type="InterPro" id="IPR001128">
    <property type="entry name" value="Cyt_P450"/>
</dbReference>
<dbReference type="FunFam" id="1.10.630.10:FF:000017">
    <property type="entry name" value="cytochrome P450 2U1 isoform X1"/>
    <property type="match status" value="1"/>
</dbReference>
<evidence type="ECO:0000256" key="8">
    <source>
        <dbReference type="ARBA" id="ARBA00022723"/>
    </source>
</evidence>
<keyword evidence="9" id="KW-0999">Mitochondrion inner membrane</keyword>
<keyword evidence="16" id="KW-0443">Lipid metabolism</keyword>
<evidence type="ECO:0000256" key="3">
    <source>
        <dbReference type="ARBA" id="ARBA00004448"/>
    </source>
</evidence>
<dbReference type="InterPro" id="IPR050182">
    <property type="entry name" value="Cytochrome_P450_fam2"/>
</dbReference>
<evidence type="ECO:0000256" key="23">
    <source>
        <dbReference type="ARBA" id="ARBA00058812"/>
    </source>
</evidence>
<comment type="cofactor">
    <cofactor evidence="1 27">
        <name>heme</name>
        <dbReference type="ChEBI" id="CHEBI:30413"/>
    </cofactor>
</comment>
<evidence type="ECO:0000256" key="20">
    <source>
        <dbReference type="ARBA" id="ARBA00051320"/>
    </source>
</evidence>
<evidence type="ECO:0000256" key="9">
    <source>
        <dbReference type="ARBA" id="ARBA00022792"/>
    </source>
</evidence>
<reference evidence="31" key="1">
    <citation type="journal article" date="2020" name="Nat. Ecol. Evol.">
        <title>Deeply conserved synteny resolves early events in vertebrate evolution.</title>
        <authorList>
            <person name="Simakov O."/>
            <person name="Marletaz F."/>
            <person name="Yue J.X."/>
            <person name="O'Connell B."/>
            <person name="Jenkins J."/>
            <person name="Brandt A."/>
            <person name="Calef R."/>
            <person name="Tung C.H."/>
            <person name="Huang T.K."/>
            <person name="Schmutz J."/>
            <person name="Satoh N."/>
            <person name="Yu J.K."/>
            <person name="Putnam N.H."/>
            <person name="Green R.E."/>
            <person name="Rokhsar D.S."/>
        </authorList>
    </citation>
    <scope>NUCLEOTIDE SEQUENCE [LARGE SCALE GENOMIC DNA]</scope>
    <source>
        <strain evidence="31">S238N-H82</strain>
    </source>
</reference>
<dbReference type="EC" id="1.14.14.80" evidence="24"/>
<dbReference type="GO" id="GO:0016712">
    <property type="term" value="F:oxidoreductase activity, acting on paired donors, with incorporation or reduction of molecular oxygen, reduced flavin or flavoprotein as one donor, and incorporation of one atom of oxygen"/>
    <property type="evidence" value="ECO:0000318"/>
    <property type="project" value="GO_Central"/>
</dbReference>
<evidence type="ECO:0000256" key="16">
    <source>
        <dbReference type="ARBA" id="ARBA00023098"/>
    </source>
</evidence>
<dbReference type="GeneID" id="118422903"/>
<protein>
    <recommendedName>
        <fullName evidence="25">Cytochrome P450 2U1</fullName>
        <ecNumber evidence="24">1.14.14.80</ecNumber>
    </recommendedName>
    <alternativeName>
        <fullName evidence="26">Long-chain fatty acid omega-monooxygenase</fullName>
    </alternativeName>
</protein>
<dbReference type="Proteomes" id="UP000001554">
    <property type="component" value="Chromosome 9"/>
</dbReference>
<dbReference type="GO" id="GO:0005789">
    <property type="term" value="C:endoplasmic reticulum membrane"/>
    <property type="evidence" value="ECO:0007669"/>
    <property type="project" value="UniProtKB-SubCell"/>
</dbReference>
<dbReference type="GO" id="GO:0006805">
    <property type="term" value="P:xenobiotic metabolic process"/>
    <property type="evidence" value="ECO:0000318"/>
    <property type="project" value="GO_Central"/>
</dbReference>
<dbReference type="PANTHER" id="PTHR24300">
    <property type="entry name" value="CYTOCHROME P450 508A4-RELATED"/>
    <property type="match status" value="1"/>
</dbReference>
<proteinExistence type="inferred from homology"/>
<dbReference type="InterPro" id="IPR017972">
    <property type="entry name" value="Cyt_P450_CS"/>
</dbReference>
<comment type="catalytic activity">
    <reaction evidence="22">
        <text>an omega-methyl-long-chain fatty acid + reduced [NADPH--hemoprotein reductase] + O2 = an omega-hydroxy-long-chain fatty acid + oxidized [NADPH--hemoprotein reductase] + H2O + H(+)</text>
        <dbReference type="Rhea" id="RHEA:56748"/>
        <dbReference type="Rhea" id="RHEA-COMP:11964"/>
        <dbReference type="Rhea" id="RHEA-COMP:11965"/>
        <dbReference type="ChEBI" id="CHEBI:15377"/>
        <dbReference type="ChEBI" id="CHEBI:15378"/>
        <dbReference type="ChEBI" id="CHEBI:15379"/>
        <dbReference type="ChEBI" id="CHEBI:57618"/>
        <dbReference type="ChEBI" id="CHEBI:58210"/>
        <dbReference type="ChEBI" id="CHEBI:140991"/>
        <dbReference type="ChEBI" id="CHEBI:140992"/>
        <dbReference type="EC" id="1.14.14.80"/>
    </reaction>
    <physiologicalReaction direction="left-to-right" evidence="22">
        <dbReference type="Rhea" id="RHEA:56749"/>
    </physiologicalReaction>
</comment>
<evidence type="ECO:0000256" key="29">
    <source>
        <dbReference type="SAM" id="Coils"/>
    </source>
</evidence>
<keyword evidence="17" id="KW-0496">Mitochondrion</keyword>
<evidence type="ECO:0000256" key="11">
    <source>
        <dbReference type="ARBA" id="ARBA00022848"/>
    </source>
</evidence>
<dbReference type="SUPFAM" id="SSF48264">
    <property type="entry name" value="Cytochrome P450"/>
    <property type="match status" value="1"/>
</dbReference>
<evidence type="ECO:0000256" key="14">
    <source>
        <dbReference type="ARBA" id="ARBA00023004"/>
    </source>
</evidence>
<comment type="similarity">
    <text evidence="5 28">Belongs to the cytochrome P450 family.</text>
</comment>
<dbReference type="RefSeq" id="XP_035686644.1">
    <property type="nucleotide sequence ID" value="XM_035830751.1"/>
</dbReference>
<evidence type="ECO:0000256" key="5">
    <source>
        <dbReference type="ARBA" id="ARBA00010617"/>
    </source>
</evidence>
<keyword evidence="13 28" id="KW-0560">Oxidoreductase</keyword>
<feature type="coiled-coil region" evidence="29">
    <location>
        <begin position="240"/>
        <end position="267"/>
    </location>
</feature>
<evidence type="ECO:0000256" key="25">
    <source>
        <dbReference type="ARBA" id="ARBA00067282"/>
    </source>
</evidence>
<evidence type="ECO:0000256" key="26">
    <source>
        <dbReference type="ARBA" id="ARBA00079181"/>
    </source>
</evidence>
<keyword evidence="11" id="KW-0492">Microsome</keyword>
<dbReference type="PRINTS" id="PR00463">
    <property type="entry name" value="EP450I"/>
</dbReference>
<comment type="catalytic activity">
    <reaction evidence="20">
        <text>(5Z,8Z,11Z,14Z)-eicosatetraenoate + reduced [NADPH--hemoprotein reductase] + O2 = 20-hydroxy-(5Z,8Z,11Z,14Z)-eicosatetraenoate + oxidized [NADPH--hemoprotein reductase] + H2O + H(+)</text>
        <dbReference type="Rhea" id="RHEA:39755"/>
        <dbReference type="Rhea" id="RHEA-COMP:11964"/>
        <dbReference type="Rhea" id="RHEA-COMP:11965"/>
        <dbReference type="ChEBI" id="CHEBI:15377"/>
        <dbReference type="ChEBI" id="CHEBI:15378"/>
        <dbReference type="ChEBI" id="CHEBI:15379"/>
        <dbReference type="ChEBI" id="CHEBI:32395"/>
        <dbReference type="ChEBI" id="CHEBI:57618"/>
        <dbReference type="ChEBI" id="CHEBI:58210"/>
        <dbReference type="ChEBI" id="CHEBI:76624"/>
    </reaction>
    <physiologicalReaction direction="left-to-right" evidence="20">
        <dbReference type="Rhea" id="RHEA:39756"/>
    </physiologicalReaction>
</comment>
<evidence type="ECO:0000256" key="22">
    <source>
        <dbReference type="ARBA" id="ARBA00052378"/>
    </source>
</evidence>
<keyword evidence="31" id="KW-1185">Reference proteome</keyword>
<keyword evidence="18 30" id="KW-0472">Membrane</keyword>
<dbReference type="AlphaFoldDB" id="A0A9J7N1P5"/>
<reference evidence="32" key="2">
    <citation type="submission" date="2025-08" db="UniProtKB">
        <authorList>
            <consortium name="RefSeq"/>
        </authorList>
    </citation>
    <scope>IDENTIFICATION</scope>
    <source>
        <strain evidence="32">S238N-H82</strain>
        <tissue evidence="32">Testes</tissue>
    </source>
</reference>
<gene>
    <name evidence="32" type="primary">LOC118422903</name>
</gene>
<evidence type="ECO:0000313" key="32">
    <source>
        <dbReference type="RefSeq" id="XP_035686644.1"/>
    </source>
</evidence>
<evidence type="ECO:0000256" key="21">
    <source>
        <dbReference type="ARBA" id="ARBA00052159"/>
    </source>
</evidence>
<dbReference type="GO" id="GO:0005506">
    <property type="term" value="F:iron ion binding"/>
    <property type="evidence" value="ECO:0007669"/>
    <property type="project" value="InterPro"/>
</dbReference>
<dbReference type="PROSITE" id="PS00086">
    <property type="entry name" value="CYTOCHROME_P450"/>
    <property type="match status" value="1"/>
</dbReference>
<evidence type="ECO:0000256" key="24">
    <source>
        <dbReference type="ARBA" id="ARBA00066560"/>
    </source>
</evidence>
<dbReference type="InterPro" id="IPR036396">
    <property type="entry name" value="Cyt_P450_sf"/>
</dbReference>
<dbReference type="GO" id="GO:0005743">
    <property type="term" value="C:mitochondrial inner membrane"/>
    <property type="evidence" value="ECO:0007669"/>
    <property type="project" value="UniProtKB-SubCell"/>
</dbReference>
<evidence type="ECO:0000256" key="10">
    <source>
        <dbReference type="ARBA" id="ARBA00022824"/>
    </source>
</evidence>
<evidence type="ECO:0000256" key="1">
    <source>
        <dbReference type="ARBA" id="ARBA00001971"/>
    </source>
</evidence>
<evidence type="ECO:0000256" key="13">
    <source>
        <dbReference type="ARBA" id="ARBA00023002"/>
    </source>
</evidence>
<dbReference type="GO" id="GO:0102033">
    <property type="term" value="F:long-chain fatty acid omega-hydroxylase activity"/>
    <property type="evidence" value="ECO:0007669"/>
    <property type="project" value="UniProtKB-EC"/>
</dbReference>
<sequence>MSFWVYMFPVFGSLQVILLAVLCVIAALVLCGRPRNLPPGPRGLPIVGNAISLLKDPPALVYTDWAKKYGDVFTAYFGPTRTVVLNGYATIHEALVKNAEDFSSRPTAQASFTPDGKTLGIAQEVYGPKLKEHRKFAVMNLRDFGLGKKSLEGKILEESRALCDEISKIDGRPFCISQMMQNAVSNVICSVLFGRRYEYDDMAFKSLLQSMRGILTRDFAVVLAQFFSPVKVLPGVRKPYQQLRKNMKKLEEHIKEKIKEHEETLDSDNIRDFIDAFILESKKRQGHGNSIFTEQEHTVIVYQMFLAGTDTTTNTLHWALLYMILHPDIQEKVQQEIDSVLGPNQKPEMVHRSQMPYTEATLAEVTRISPVTPITIPHGTSNDTVFRGYNIPKDTVVTVNIWSVHHDPKLWPEPDKFDPTRFIDDEGKYVKKIEIIPFSIGRRICPGEQLARMELFLFFTSLLQRFTFKLPEGAPPPFQQRDARTNI</sequence>
<dbReference type="Pfam" id="PF00067">
    <property type="entry name" value="p450"/>
    <property type="match status" value="1"/>
</dbReference>
<keyword evidence="14 27" id="KW-0408">Iron</keyword>
<evidence type="ECO:0000256" key="28">
    <source>
        <dbReference type="RuleBase" id="RU000461"/>
    </source>
</evidence>
<evidence type="ECO:0000256" key="19">
    <source>
        <dbReference type="ARBA" id="ARBA00049206"/>
    </source>
</evidence>
<keyword evidence="7 30" id="KW-0812">Transmembrane</keyword>
<comment type="function">
    <text evidence="23">A cytochrome P450 monooxygenase involved in the metabolism of arachidonic acid and its conjugates. Mechanistically, uses molecular oxygen inserting one oxygen atom into a substrate, and reducing the second into a water molecule, with two electrons provided by NADPH via cytochrome P450 reductase (CPR; NADPH-ferrihemoprotein reductase). Acts as an omega and omega-1 hydroxylase for arachidonic acid and possibly for other long chain fatty acids. May modulate the arachidonic acid signaling pathway and play a role in other fatty acid signaling processes. May down-regulate the biological activities of N-arachidonoyl-serotonin, an endocannabinoid that has anti-nociceptive effects through inhibition of fatty acid amide hydrolase FAAH, TRPV1 receptor and T-type calcium channels. Catalyzes C-2 oxidation of the indole ring of N-arachidonoyl-serotonin forming a less active product 2-oxo-N-arachidonoyl-serotonin.</text>
</comment>
<feature type="transmembrane region" description="Helical" evidence="30">
    <location>
        <begin position="6"/>
        <end position="32"/>
    </location>
</feature>
<dbReference type="GO" id="GO:0005737">
    <property type="term" value="C:cytoplasm"/>
    <property type="evidence" value="ECO:0000318"/>
    <property type="project" value="GO_Central"/>
</dbReference>
<comment type="subcellular location">
    <subcellularLocation>
        <location evidence="4">Endoplasmic reticulum membrane</location>
        <topology evidence="4">Multi-pass membrane protein</topology>
    </subcellularLocation>
    <subcellularLocation>
        <location evidence="2">Microsome membrane</location>
        <topology evidence="2">Multi-pass membrane protein</topology>
    </subcellularLocation>
    <subcellularLocation>
        <location evidence="3">Mitochondrion inner membrane</location>
        <topology evidence="3">Multi-pass membrane protein</topology>
    </subcellularLocation>
</comment>
<organism evidence="31 32">
    <name type="scientific">Branchiostoma floridae</name>
    <name type="common">Florida lancelet</name>
    <name type="synonym">Amphioxus</name>
    <dbReference type="NCBI Taxonomy" id="7739"/>
    <lineage>
        <taxon>Eukaryota</taxon>
        <taxon>Metazoa</taxon>
        <taxon>Chordata</taxon>
        <taxon>Cephalochordata</taxon>
        <taxon>Leptocardii</taxon>
        <taxon>Amphioxiformes</taxon>
        <taxon>Branchiostomatidae</taxon>
        <taxon>Branchiostoma</taxon>
    </lineage>
</organism>